<sequence>MPYPRRVANKTSTFRHGLDVDSMAAVTSSLASSSVQERELYHGDGPDNVVAEDYEGWYPWRTLHEEIGQSDSRCQVFKPHQEIVMELVTAIHVIEQASKDLMIEFRQLEAKYRELKGQNRCDCHDICMRVLNEFECPEFKLRRDLAEMKSRLIQIDQDLTALEIRLSIRRMILDAIARGSVGECGTGLSH</sequence>
<proteinExistence type="predicted"/>
<protein>
    <submittedName>
        <fullName evidence="1">Uncharacterized protein</fullName>
    </submittedName>
</protein>
<evidence type="ECO:0000313" key="1">
    <source>
        <dbReference type="EMBL" id="ROW07522.1"/>
    </source>
</evidence>
<dbReference type="OrthoDB" id="5205743at2759"/>
<dbReference type="InParanoid" id="A0A423WVN5"/>
<name>A0A423WVN5_9PEZI</name>
<dbReference type="AlphaFoldDB" id="A0A423WVN5"/>
<dbReference type="STRING" id="1230097.A0A423WVN5"/>
<dbReference type="Proteomes" id="UP000285146">
    <property type="component" value="Unassembled WGS sequence"/>
</dbReference>
<organism evidence="1 2">
    <name type="scientific">Cytospora leucostoma</name>
    <dbReference type="NCBI Taxonomy" id="1230097"/>
    <lineage>
        <taxon>Eukaryota</taxon>
        <taxon>Fungi</taxon>
        <taxon>Dikarya</taxon>
        <taxon>Ascomycota</taxon>
        <taxon>Pezizomycotina</taxon>
        <taxon>Sordariomycetes</taxon>
        <taxon>Sordariomycetidae</taxon>
        <taxon>Diaporthales</taxon>
        <taxon>Cytosporaceae</taxon>
        <taxon>Cytospora</taxon>
    </lineage>
</organism>
<comment type="caution">
    <text evidence="1">The sequence shown here is derived from an EMBL/GenBank/DDBJ whole genome shotgun (WGS) entry which is preliminary data.</text>
</comment>
<gene>
    <name evidence="1" type="ORF">VPNG_07087</name>
</gene>
<keyword evidence="2" id="KW-1185">Reference proteome</keyword>
<reference evidence="1 2" key="1">
    <citation type="submission" date="2015-09" db="EMBL/GenBank/DDBJ databases">
        <title>Host preference determinants of Valsa canker pathogens revealed by comparative genomics.</title>
        <authorList>
            <person name="Yin Z."/>
            <person name="Huang L."/>
        </authorList>
    </citation>
    <scope>NUCLEOTIDE SEQUENCE [LARGE SCALE GENOMIC DNA]</scope>
    <source>
        <strain evidence="1 2">SXYLt</strain>
    </source>
</reference>
<dbReference type="EMBL" id="LKEB01000038">
    <property type="protein sequence ID" value="ROW07522.1"/>
    <property type="molecule type" value="Genomic_DNA"/>
</dbReference>
<accession>A0A423WVN5</accession>
<evidence type="ECO:0000313" key="2">
    <source>
        <dbReference type="Proteomes" id="UP000285146"/>
    </source>
</evidence>